<dbReference type="Gene3D" id="3.30.479.30">
    <property type="entry name" value="Band 7 domain"/>
    <property type="match status" value="1"/>
</dbReference>
<dbReference type="SUPFAM" id="SSF117892">
    <property type="entry name" value="Band 7/SPFH domain"/>
    <property type="match status" value="1"/>
</dbReference>
<reference evidence="2" key="1">
    <citation type="journal article" date="2020" name="Nature">
        <title>Giant virus diversity and host interactions through global metagenomics.</title>
        <authorList>
            <person name="Schulz F."/>
            <person name="Roux S."/>
            <person name="Paez-Espino D."/>
            <person name="Jungbluth S."/>
            <person name="Walsh D.A."/>
            <person name="Denef V.J."/>
            <person name="McMahon K.D."/>
            <person name="Konstantinidis K.T."/>
            <person name="Eloe-Fadrosh E.A."/>
            <person name="Kyrpides N.C."/>
            <person name="Woyke T."/>
        </authorList>
    </citation>
    <scope>NUCLEOTIDE SEQUENCE</scope>
    <source>
        <strain evidence="2">GVMAG-M-3300020192-26</strain>
    </source>
</reference>
<dbReference type="InterPro" id="IPR036013">
    <property type="entry name" value="Band_7/SPFH_dom_sf"/>
</dbReference>
<keyword evidence="1" id="KW-0175">Coiled coil</keyword>
<dbReference type="EMBL" id="MN739353">
    <property type="protein sequence ID" value="QHT00262.1"/>
    <property type="molecule type" value="Genomic_DNA"/>
</dbReference>
<sequence length="612" mass="70320">MGCCCSCLDADEYVLLDYPNGKELKYGPGITCFCCANAEKHKFSRVNNDQYLEISHLIPDPSTNSLMEIIPGPELYKPNDPYCTISKLKPKIRLGIDEYILTKKVTGELKCIDGPTLYCPAPYEEFSNVAKKINLTVMQYIVVTDGTSGRRMIVSGPVMYTPKPLEKISNIEEKIILNDIDYIYITHTDAGIIDIVEGPTTFQPGPYDVVSSINKKTVLKNNEYVKIIDKNSGIIRVVRGPATIILKQYEKLNTEITETHEINDITAAYIFDTSTGNYELITQHGMFIPSATQDVKEIRKKILLEQNEAMVIIDKDGKYIIMKGNDKTSAFFLPPYCSILEQEWSNDSEKHSKKISKFDLRPQYMDFEFLIRTKDNVEIFLKLNFYWQIVNVEKMIQSTHNAPRDVCLHAQSEILSEISRVDMKEFMESFNEVVHKAISDDDDFYEIRGIKLIRVEITGRRCKDLDTEKNFQEIIQKKTDRIKNLEQQHGQNEVKLAEIQGHIEQERLTGQLVTVKNEYIRRENEKMGEAAGSKISNFIEHLPKNFTDKEKIAIYYDQQNTERVKDVTHSPNVTMYVTQNDLDIKVVNLNGDNDKKLRKNVGTMMALDDKKK</sequence>
<feature type="coiled-coil region" evidence="1">
    <location>
        <begin position="468"/>
        <end position="495"/>
    </location>
</feature>
<protein>
    <recommendedName>
        <fullName evidence="3">Band 7 domain-containing protein</fullName>
    </recommendedName>
</protein>
<evidence type="ECO:0008006" key="3">
    <source>
        <dbReference type="Google" id="ProtNLM"/>
    </source>
</evidence>
<dbReference type="GO" id="GO:0005634">
    <property type="term" value="C:nucleus"/>
    <property type="evidence" value="ECO:0007669"/>
    <property type="project" value="TreeGrafter"/>
</dbReference>
<dbReference type="InterPro" id="IPR039059">
    <property type="entry name" value="MVP"/>
</dbReference>
<name>A0A6C0C848_9ZZZZ</name>
<proteinExistence type="predicted"/>
<dbReference type="AlphaFoldDB" id="A0A6C0C848"/>
<accession>A0A6C0C848</accession>
<dbReference type="GO" id="GO:0005737">
    <property type="term" value="C:cytoplasm"/>
    <property type="evidence" value="ECO:0007669"/>
    <property type="project" value="TreeGrafter"/>
</dbReference>
<dbReference type="Gene3D" id="2.30.30.570">
    <property type="match status" value="1"/>
</dbReference>
<organism evidence="2">
    <name type="scientific">viral metagenome</name>
    <dbReference type="NCBI Taxonomy" id="1070528"/>
    <lineage>
        <taxon>unclassified sequences</taxon>
        <taxon>metagenomes</taxon>
        <taxon>organismal metagenomes</taxon>
    </lineage>
</organism>
<dbReference type="PANTHER" id="PTHR14165">
    <property type="entry name" value="MAJOR VAULT PROTEIN"/>
    <property type="match status" value="1"/>
</dbReference>
<evidence type="ECO:0000313" key="2">
    <source>
        <dbReference type="EMBL" id="QHT00262.1"/>
    </source>
</evidence>
<dbReference type="PANTHER" id="PTHR14165:SF3">
    <property type="entry name" value="MAJOR VAULT PROTEIN"/>
    <property type="match status" value="1"/>
</dbReference>
<evidence type="ECO:0000256" key="1">
    <source>
        <dbReference type="SAM" id="Coils"/>
    </source>
</evidence>